<proteinExistence type="predicted"/>
<name>A0A914DYV8_9BILA</name>
<feature type="compositionally biased region" description="Polar residues" evidence="1">
    <location>
        <begin position="68"/>
        <end position="77"/>
    </location>
</feature>
<evidence type="ECO:0000313" key="3">
    <source>
        <dbReference type="WBParaSite" id="ACRNAN_scaffold4417.g18019.t1"/>
    </source>
</evidence>
<feature type="region of interest" description="Disordered" evidence="1">
    <location>
        <begin position="29"/>
        <end position="77"/>
    </location>
</feature>
<organism evidence="2 3">
    <name type="scientific">Acrobeloides nanus</name>
    <dbReference type="NCBI Taxonomy" id="290746"/>
    <lineage>
        <taxon>Eukaryota</taxon>
        <taxon>Metazoa</taxon>
        <taxon>Ecdysozoa</taxon>
        <taxon>Nematoda</taxon>
        <taxon>Chromadorea</taxon>
        <taxon>Rhabditida</taxon>
        <taxon>Tylenchina</taxon>
        <taxon>Cephalobomorpha</taxon>
        <taxon>Cephaloboidea</taxon>
        <taxon>Cephalobidae</taxon>
        <taxon>Acrobeloides</taxon>
    </lineage>
</organism>
<dbReference type="AlphaFoldDB" id="A0A914DYV8"/>
<feature type="compositionally biased region" description="Acidic residues" evidence="1">
    <location>
        <begin position="53"/>
        <end position="62"/>
    </location>
</feature>
<evidence type="ECO:0000256" key="1">
    <source>
        <dbReference type="SAM" id="MobiDB-lite"/>
    </source>
</evidence>
<dbReference type="Proteomes" id="UP000887540">
    <property type="component" value="Unplaced"/>
</dbReference>
<protein>
    <submittedName>
        <fullName evidence="3">Uncharacterized protein</fullName>
    </submittedName>
</protein>
<sequence length="77" mass="8845">MEGIKKMRNLVYELDKQIDSLENSLKKANKDGEVVEIVNPSAEKSQESKDQSPNEEVEESLIEIDNYVNYNQNSNKI</sequence>
<accession>A0A914DYV8</accession>
<reference evidence="3" key="1">
    <citation type="submission" date="2022-11" db="UniProtKB">
        <authorList>
            <consortium name="WormBaseParasite"/>
        </authorList>
    </citation>
    <scope>IDENTIFICATION</scope>
</reference>
<keyword evidence="2" id="KW-1185">Reference proteome</keyword>
<dbReference type="WBParaSite" id="ACRNAN_scaffold4417.g18019.t1">
    <property type="protein sequence ID" value="ACRNAN_scaffold4417.g18019.t1"/>
    <property type="gene ID" value="ACRNAN_scaffold4417.g18019"/>
</dbReference>
<evidence type="ECO:0000313" key="2">
    <source>
        <dbReference type="Proteomes" id="UP000887540"/>
    </source>
</evidence>